<dbReference type="PANTHER" id="PTHR43540">
    <property type="entry name" value="PEROXYUREIDOACRYLATE/UREIDOACRYLATE AMIDOHYDROLASE-RELATED"/>
    <property type="match status" value="1"/>
</dbReference>
<reference evidence="4 5" key="1">
    <citation type="submission" date="2020-04" db="EMBL/GenBank/DDBJ databases">
        <authorList>
            <person name="Pajer P."/>
            <person name="Broz P."/>
        </authorList>
    </citation>
    <scope>NUCLEOTIDE SEQUENCE [LARGE SCALE GENOMIC DNA]</scope>
    <source>
        <strain evidence="5">NRL-ATB46093</strain>
    </source>
</reference>
<reference evidence="5" key="2">
    <citation type="submission" date="2020-06" db="EMBL/GenBank/DDBJ databases">
        <title>Isolation of Planomicrobium glaciei.</title>
        <authorList>
            <person name="Malisova L."/>
            <person name="Safrankova R."/>
            <person name="Jakubu V."/>
            <person name="Spanelova P."/>
        </authorList>
    </citation>
    <scope>NUCLEOTIDE SEQUENCE [LARGE SCALE GENOMIC DNA]</scope>
    <source>
        <strain evidence="5">NRL-ATB46093</strain>
    </source>
</reference>
<keyword evidence="2" id="KW-0378">Hydrolase</keyword>
<evidence type="ECO:0000313" key="5">
    <source>
        <dbReference type="Proteomes" id="UP000509222"/>
    </source>
</evidence>
<dbReference type="PANTHER" id="PTHR43540:SF14">
    <property type="entry name" value="ISOCHORISMATASE"/>
    <property type="match status" value="1"/>
</dbReference>
<dbReference type="InterPro" id="IPR050272">
    <property type="entry name" value="Isochorismatase-like_hydrls"/>
</dbReference>
<dbReference type="Proteomes" id="UP000509222">
    <property type="component" value="Chromosome"/>
</dbReference>
<evidence type="ECO:0000256" key="1">
    <source>
        <dbReference type="ARBA" id="ARBA00006336"/>
    </source>
</evidence>
<proteinExistence type="inferred from homology"/>
<dbReference type="Gene3D" id="3.40.50.850">
    <property type="entry name" value="Isochorismatase-like"/>
    <property type="match status" value="1"/>
</dbReference>
<dbReference type="GO" id="GO:0016787">
    <property type="term" value="F:hydrolase activity"/>
    <property type="evidence" value="ECO:0007669"/>
    <property type="project" value="UniProtKB-KW"/>
</dbReference>
<dbReference type="Pfam" id="PF00857">
    <property type="entry name" value="Isochorismatase"/>
    <property type="match status" value="1"/>
</dbReference>
<keyword evidence="5" id="KW-1185">Reference proteome</keyword>
<dbReference type="EMBL" id="CP051177">
    <property type="protein sequence ID" value="QKX51257.1"/>
    <property type="molecule type" value="Genomic_DNA"/>
</dbReference>
<dbReference type="AlphaFoldDB" id="A0A7H8QBC4"/>
<organism evidence="4 5">
    <name type="scientific">Planococcus glaciei</name>
    <dbReference type="NCBI Taxonomy" id="459472"/>
    <lineage>
        <taxon>Bacteria</taxon>
        <taxon>Bacillati</taxon>
        <taxon>Bacillota</taxon>
        <taxon>Bacilli</taxon>
        <taxon>Bacillales</taxon>
        <taxon>Caryophanaceae</taxon>
        <taxon>Planococcus</taxon>
    </lineage>
</organism>
<sequence>MNQALIVIDAQQALIDGTQSEPEVVNKQQLIQTINDVINKAKAVSVPIVFIRDLDVAEGQGAGFQIHPDIDSSNPAAIFDKKATNAFYQTPLLNFLQDQHIEHIVIMGCKTEFCIDTAVRTATINKFDVTLIQNGHSTTDSPILKAEEIIAHHNRALHGHDNVDHFSLVRNSSEDIFVPIHNNYRE</sequence>
<gene>
    <name evidence="4" type="ORF">HF394_12025</name>
</gene>
<dbReference type="InterPro" id="IPR000868">
    <property type="entry name" value="Isochorismatase-like_dom"/>
</dbReference>
<comment type="similarity">
    <text evidence="1">Belongs to the isochorismatase family.</text>
</comment>
<protein>
    <submittedName>
        <fullName evidence="4">Isochorismatase family protein</fullName>
    </submittedName>
</protein>
<evidence type="ECO:0000256" key="2">
    <source>
        <dbReference type="ARBA" id="ARBA00022801"/>
    </source>
</evidence>
<dbReference type="RefSeq" id="WP_036806014.1">
    <property type="nucleotide sequence ID" value="NZ_CP051177.1"/>
</dbReference>
<accession>A0A7H8QBC4</accession>
<dbReference type="InterPro" id="IPR036380">
    <property type="entry name" value="Isochorismatase-like_sf"/>
</dbReference>
<dbReference type="SUPFAM" id="SSF52499">
    <property type="entry name" value="Isochorismatase-like hydrolases"/>
    <property type="match status" value="1"/>
</dbReference>
<name>A0A7H8QBC4_9BACL</name>
<evidence type="ECO:0000259" key="3">
    <source>
        <dbReference type="Pfam" id="PF00857"/>
    </source>
</evidence>
<feature type="domain" description="Isochorismatase-like" evidence="3">
    <location>
        <begin position="4"/>
        <end position="140"/>
    </location>
</feature>
<dbReference type="OrthoDB" id="9785724at2"/>
<evidence type="ECO:0000313" key="4">
    <source>
        <dbReference type="EMBL" id="QKX51257.1"/>
    </source>
</evidence>